<dbReference type="NCBIfam" id="TIGR01076">
    <property type="entry name" value="sortase_fam"/>
    <property type="match status" value="1"/>
</dbReference>
<evidence type="ECO:0000256" key="2">
    <source>
        <dbReference type="SAM" id="Phobius"/>
    </source>
</evidence>
<organism evidence="3 4">
    <name type="scientific">Candidatus Berkelbacteria bacterium Gr01-1014_85</name>
    <dbReference type="NCBI Taxonomy" id="2017150"/>
    <lineage>
        <taxon>Bacteria</taxon>
        <taxon>Candidatus Berkelbacteria</taxon>
    </lineage>
</organism>
<dbReference type="Proteomes" id="UP000316253">
    <property type="component" value="Unassembled WGS sequence"/>
</dbReference>
<dbReference type="Pfam" id="PF04203">
    <property type="entry name" value="Sortase"/>
    <property type="match status" value="1"/>
</dbReference>
<comment type="caution">
    <text evidence="3">The sequence shown here is derived from an EMBL/GenBank/DDBJ whole genome shotgun (WGS) entry which is preliminary data.</text>
</comment>
<evidence type="ECO:0000313" key="3">
    <source>
        <dbReference type="EMBL" id="TSC66562.1"/>
    </source>
</evidence>
<dbReference type="AlphaFoldDB" id="A0A554JDV5"/>
<dbReference type="Gene3D" id="2.40.260.10">
    <property type="entry name" value="Sortase"/>
    <property type="match status" value="1"/>
</dbReference>
<keyword evidence="2" id="KW-0472">Membrane</keyword>
<accession>A0A554JDV5</accession>
<proteinExistence type="predicted"/>
<keyword evidence="2" id="KW-1133">Transmembrane helix</keyword>
<protein>
    <recommendedName>
        <fullName evidence="5">Sortase</fullName>
    </recommendedName>
</protein>
<dbReference type="GO" id="GO:0016787">
    <property type="term" value="F:hydrolase activity"/>
    <property type="evidence" value="ECO:0007669"/>
    <property type="project" value="UniProtKB-KW"/>
</dbReference>
<reference evidence="3 4" key="1">
    <citation type="submission" date="2017-08" db="EMBL/GenBank/DDBJ databases">
        <title>Mechanisms for carbon and nitrogen cycling indicate functional differentiation within the Candidate Phyla Radiation.</title>
        <authorList>
            <person name="Danczak R.E."/>
            <person name="Johnston M.D."/>
            <person name="Kenah C."/>
            <person name="Slattery M."/>
            <person name="Wrighton K.C."/>
            <person name="Wilkins M.J."/>
        </authorList>
    </citation>
    <scope>NUCLEOTIDE SEQUENCE [LARGE SCALE GENOMIC DNA]</scope>
    <source>
        <strain evidence="3">Gr01-1014_85</strain>
    </source>
</reference>
<keyword evidence="2" id="KW-0812">Transmembrane</keyword>
<dbReference type="EMBL" id="VMFD01000002">
    <property type="protein sequence ID" value="TSC66562.1"/>
    <property type="molecule type" value="Genomic_DNA"/>
</dbReference>
<gene>
    <name evidence="3" type="ORF">CEO22_40</name>
</gene>
<dbReference type="InterPro" id="IPR023365">
    <property type="entry name" value="Sortase_dom-sf"/>
</dbReference>
<dbReference type="InterPro" id="IPR005754">
    <property type="entry name" value="Sortase"/>
</dbReference>
<evidence type="ECO:0000256" key="1">
    <source>
        <dbReference type="ARBA" id="ARBA00022801"/>
    </source>
</evidence>
<evidence type="ECO:0000313" key="4">
    <source>
        <dbReference type="Proteomes" id="UP000316253"/>
    </source>
</evidence>
<keyword evidence="1" id="KW-0378">Hydrolase</keyword>
<evidence type="ECO:0008006" key="5">
    <source>
        <dbReference type="Google" id="ProtNLM"/>
    </source>
</evidence>
<dbReference type="SUPFAM" id="SSF63817">
    <property type="entry name" value="Sortase"/>
    <property type="match status" value="1"/>
</dbReference>
<feature type="transmembrane region" description="Helical" evidence="2">
    <location>
        <begin position="16"/>
        <end position="36"/>
    </location>
</feature>
<sequence length="228" mass="25599">MAWPLSAWSQWQPRQFIGLALIGVFIYLSATVWWPLARTYYRLTAVTFRPTIQAEQAAASLKHDTPVSQSLLKENRLIIRSQHGFQVDAPIILGQSDDDLLKGAGLDPQSVAPGQVGRSVISAHSFIPRRSAYATLFFALDRLQVGDYIDTYYRGQHARYQVYATWLKSKDQALSELTATTEPILTLYTCSPVYTSKQRRGIHAKLDQSARLESASSSLETLSATWFN</sequence>
<name>A0A554JDV5_9BACT</name>